<keyword evidence="6 8" id="KW-0472">Membrane</keyword>
<evidence type="ECO:0000256" key="4">
    <source>
        <dbReference type="ARBA" id="ARBA00022989"/>
    </source>
</evidence>
<dbReference type="InterPro" id="IPR026961">
    <property type="entry name" value="PGG_dom"/>
</dbReference>
<dbReference type="AlphaFoldDB" id="A0ABC9BYJ1"/>
<keyword evidence="2 8" id="KW-0812">Transmembrane</keyword>
<name>A0ABC9BYJ1_9POAL</name>
<evidence type="ECO:0000256" key="6">
    <source>
        <dbReference type="ARBA" id="ARBA00023136"/>
    </source>
</evidence>
<evidence type="ECO:0000313" key="11">
    <source>
        <dbReference type="Proteomes" id="UP001497457"/>
    </source>
</evidence>
<sequence length="436" mass="47814">MAHEILKWEPEGPALLTKVDSAGRTPLLLAISYEVLDVIDLFLDVPGSDELARISRNDGSYPVHIAAMVGSTTIIEKLVQKCPDYYEMVDAHGRNLLHRAVEYNQATVVRYICQNDTFSMLLNAVDYDGNTPLHLAAKHGFPRIVSILLQTMAVKTYIANKDGLTASALAIHASPPRWASYYILGPHYLTVFCLLWSKVFITLDGIHYQSEDKKSVEDKTSNEEDNLSKTGTIGSVLIATMAFTAAITVPGGFVSDDNPSAGSAILARRFAFRAFAVSDTLAFVCSATTTCFLILGGTREVPRNQRSQYKALASGLLPLAALLIVAAFAFGFHLVLGDANRGLIVLVYTACLATVLFGLPDIWVPWHLGLAKAVWRRARWRGLANIRKGSSSLLHQLFYHFPRSFLFMYLAGPLFVALVSATFVISIALNIALPNY</sequence>
<protein>
    <recommendedName>
        <fullName evidence="9">PGG domain-containing protein</fullName>
    </recommendedName>
</protein>
<organism evidence="10 11">
    <name type="scientific">Urochloa decumbens</name>
    <dbReference type="NCBI Taxonomy" id="240449"/>
    <lineage>
        <taxon>Eukaryota</taxon>
        <taxon>Viridiplantae</taxon>
        <taxon>Streptophyta</taxon>
        <taxon>Embryophyta</taxon>
        <taxon>Tracheophyta</taxon>
        <taxon>Spermatophyta</taxon>
        <taxon>Magnoliopsida</taxon>
        <taxon>Liliopsida</taxon>
        <taxon>Poales</taxon>
        <taxon>Poaceae</taxon>
        <taxon>PACMAD clade</taxon>
        <taxon>Panicoideae</taxon>
        <taxon>Panicodae</taxon>
        <taxon>Paniceae</taxon>
        <taxon>Melinidinae</taxon>
        <taxon>Urochloa</taxon>
    </lineage>
</organism>
<keyword evidence="5 7" id="KW-0040">ANK repeat</keyword>
<evidence type="ECO:0000256" key="5">
    <source>
        <dbReference type="ARBA" id="ARBA00023043"/>
    </source>
</evidence>
<keyword evidence="3" id="KW-0677">Repeat</keyword>
<evidence type="ECO:0000313" key="10">
    <source>
        <dbReference type="EMBL" id="CAL5009553.1"/>
    </source>
</evidence>
<dbReference type="SMART" id="SM00248">
    <property type="entry name" value="ANK"/>
    <property type="match status" value="4"/>
</dbReference>
<evidence type="ECO:0000256" key="3">
    <source>
        <dbReference type="ARBA" id="ARBA00022737"/>
    </source>
</evidence>
<dbReference type="PROSITE" id="PS50297">
    <property type="entry name" value="ANK_REP_REGION"/>
    <property type="match status" value="1"/>
</dbReference>
<keyword evidence="11" id="KW-1185">Reference proteome</keyword>
<dbReference type="GO" id="GO:0016020">
    <property type="term" value="C:membrane"/>
    <property type="evidence" value="ECO:0007669"/>
    <property type="project" value="UniProtKB-SubCell"/>
</dbReference>
<dbReference type="SUPFAM" id="SSF48403">
    <property type="entry name" value="Ankyrin repeat"/>
    <property type="match status" value="1"/>
</dbReference>
<dbReference type="InterPro" id="IPR002110">
    <property type="entry name" value="Ankyrin_rpt"/>
</dbReference>
<keyword evidence="4 8" id="KW-1133">Transmembrane helix</keyword>
<accession>A0ABC9BYJ1</accession>
<dbReference type="Pfam" id="PF13962">
    <property type="entry name" value="PGG"/>
    <property type="match status" value="1"/>
</dbReference>
<dbReference type="PANTHER" id="PTHR24186:SF50">
    <property type="entry name" value="ANKYRIN REPEAT-CONTAINING PROTEIN ITN1-LIKE ISOFORM X1"/>
    <property type="match status" value="1"/>
</dbReference>
<evidence type="ECO:0000256" key="7">
    <source>
        <dbReference type="PROSITE-ProRule" id="PRU00023"/>
    </source>
</evidence>
<evidence type="ECO:0000256" key="8">
    <source>
        <dbReference type="SAM" id="Phobius"/>
    </source>
</evidence>
<evidence type="ECO:0000259" key="9">
    <source>
        <dbReference type="Pfam" id="PF13962"/>
    </source>
</evidence>
<feature type="transmembrane region" description="Helical" evidence="8">
    <location>
        <begin position="274"/>
        <end position="295"/>
    </location>
</feature>
<reference evidence="11" key="1">
    <citation type="submission" date="2024-06" db="EMBL/GenBank/DDBJ databases">
        <authorList>
            <person name="Ryan C."/>
        </authorList>
    </citation>
    <scope>NUCLEOTIDE SEQUENCE [LARGE SCALE GENOMIC DNA]</scope>
</reference>
<dbReference type="Pfam" id="PF00023">
    <property type="entry name" value="Ank"/>
    <property type="match status" value="1"/>
</dbReference>
<dbReference type="Gene3D" id="1.25.40.20">
    <property type="entry name" value="Ankyrin repeat-containing domain"/>
    <property type="match status" value="1"/>
</dbReference>
<dbReference type="Pfam" id="PF12796">
    <property type="entry name" value="Ank_2"/>
    <property type="match status" value="1"/>
</dbReference>
<feature type="transmembrane region" description="Helical" evidence="8">
    <location>
        <begin position="406"/>
        <end position="433"/>
    </location>
</feature>
<reference evidence="10 11" key="2">
    <citation type="submission" date="2024-10" db="EMBL/GenBank/DDBJ databases">
        <authorList>
            <person name="Ryan C."/>
        </authorList>
    </citation>
    <scope>NUCLEOTIDE SEQUENCE [LARGE SCALE GENOMIC DNA]</scope>
</reference>
<dbReference type="EMBL" id="OZ075138">
    <property type="protein sequence ID" value="CAL5009553.1"/>
    <property type="molecule type" value="Genomic_DNA"/>
</dbReference>
<proteinExistence type="predicted"/>
<comment type="subcellular location">
    <subcellularLocation>
        <location evidence="1">Membrane</location>
        <topology evidence="1">Multi-pass membrane protein</topology>
    </subcellularLocation>
</comment>
<feature type="domain" description="PGG" evidence="9">
    <location>
        <begin position="224"/>
        <end position="334"/>
    </location>
</feature>
<dbReference type="PANTHER" id="PTHR24186">
    <property type="entry name" value="PROTEIN PHOSPHATASE 1 REGULATORY SUBUNIT"/>
    <property type="match status" value="1"/>
</dbReference>
<evidence type="ECO:0000256" key="1">
    <source>
        <dbReference type="ARBA" id="ARBA00004141"/>
    </source>
</evidence>
<dbReference type="Proteomes" id="UP001497457">
    <property type="component" value="Chromosome 28b"/>
</dbReference>
<evidence type="ECO:0000256" key="2">
    <source>
        <dbReference type="ARBA" id="ARBA00022692"/>
    </source>
</evidence>
<gene>
    <name evidence="10" type="ORF">URODEC1_LOCUS69545</name>
</gene>
<feature type="transmembrane region" description="Helical" evidence="8">
    <location>
        <begin position="236"/>
        <end position="254"/>
    </location>
</feature>
<dbReference type="InterPro" id="IPR036770">
    <property type="entry name" value="Ankyrin_rpt-contain_sf"/>
</dbReference>
<feature type="transmembrane region" description="Helical" evidence="8">
    <location>
        <begin position="316"/>
        <end position="336"/>
    </location>
</feature>
<dbReference type="PROSITE" id="PS50088">
    <property type="entry name" value="ANK_REPEAT"/>
    <property type="match status" value="1"/>
</dbReference>
<feature type="repeat" description="ANK" evidence="7">
    <location>
        <begin position="128"/>
        <end position="153"/>
    </location>
</feature>
<feature type="transmembrane region" description="Helical" evidence="8">
    <location>
        <begin position="342"/>
        <end position="366"/>
    </location>
</feature>